<dbReference type="Proteomes" id="UP000054477">
    <property type="component" value="Unassembled WGS sequence"/>
</dbReference>
<feature type="compositionally biased region" description="Low complexity" evidence="1">
    <location>
        <begin position="137"/>
        <end position="151"/>
    </location>
</feature>
<gene>
    <name evidence="2" type="ORF">K443DRAFT_15013</name>
</gene>
<dbReference type="EMBL" id="KN839128">
    <property type="protein sequence ID" value="KIJ90695.1"/>
    <property type="molecule type" value="Genomic_DNA"/>
</dbReference>
<reference evidence="3" key="2">
    <citation type="submission" date="2015-01" db="EMBL/GenBank/DDBJ databases">
        <title>Evolutionary Origins and Diversification of the Mycorrhizal Mutualists.</title>
        <authorList>
            <consortium name="DOE Joint Genome Institute"/>
            <consortium name="Mycorrhizal Genomics Consortium"/>
            <person name="Kohler A."/>
            <person name="Kuo A."/>
            <person name="Nagy L.G."/>
            <person name="Floudas D."/>
            <person name="Copeland A."/>
            <person name="Barry K.W."/>
            <person name="Cichocki N."/>
            <person name="Veneault-Fourrey C."/>
            <person name="LaButti K."/>
            <person name="Lindquist E.A."/>
            <person name="Lipzen A."/>
            <person name="Lundell T."/>
            <person name="Morin E."/>
            <person name="Murat C."/>
            <person name="Riley R."/>
            <person name="Ohm R."/>
            <person name="Sun H."/>
            <person name="Tunlid A."/>
            <person name="Henrissat B."/>
            <person name="Grigoriev I.V."/>
            <person name="Hibbett D.S."/>
            <person name="Martin F."/>
        </authorList>
    </citation>
    <scope>NUCLEOTIDE SEQUENCE [LARGE SCALE GENOMIC DNA]</scope>
    <source>
        <strain evidence="3">LaAM-08-1</strain>
    </source>
</reference>
<sequence>MTTSFSQDPIFIPTAGPSVDPPVFTPDELSHAHLSPPPVGDPLEAASPSVNPPPSIPPPSPARILAEPPSSMKPLPNPRFALQMRPIFTDQSNVKAKLNRQFLELNPSTPRSSTTSKSKRACKAPQPRIPVALTTMASASSVSSSPSSPSPFQAINVTDSKSSSDVYCTPVKRRKLPTGNSSRTTASLTSSTILGEDKRWPSDYPVRDVIHVLHSCKPPPSRTTIAQHFYSLTGIPFKSLTYYDA</sequence>
<evidence type="ECO:0000313" key="2">
    <source>
        <dbReference type="EMBL" id="KIJ90695.1"/>
    </source>
</evidence>
<dbReference type="AlphaFoldDB" id="A0A0C9WLY0"/>
<organism evidence="2 3">
    <name type="scientific">Laccaria amethystina LaAM-08-1</name>
    <dbReference type="NCBI Taxonomy" id="1095629"/>
    <lineage>
        <taxon>Eukaryota</taxon>
        <taxon>Fungi</taxon>
        <taxon>Dikarya</taxon>
        <taxon>Basidiomycota</taxon>
        <taxon>Agaricomycotina</taxon>
        <taxon>Agaricomycetes</taxon>
        <taxon>Agaricomycetidae</taxon>
        <taxon>Agaricales</taxon>
        <taxon>Agaricineae</taxon>
        <taxon>Hydnangiaceae</taxon>
        <taxon>Laccaria</taxon>
    </lineage>
</organism>
<feature type="compositionally biased region" description="Low complexity" evidence="1">
    <location>
        <begin position="107"/>
        <end position="116"/>
    </location>
</feature>
<reference evidence="2 3" key="1">
    <citation type="submission" date="2014-04" db="EMBL/GenBank/DDBJ databases">
        <authorList>
            <consortium name="DOE Joint Genome Institute"/>
            <person name="Kuo A."/>
            <person name="Kohler A."/>
            <person name="Nagy L.G."/>
            <person name="Floudas D."/>
            <person name="Copeland A."/>
            <person name="Barry K.W."/>
            <person name="Cichocki N."/>
            <person name="Veneault-Fourrey C."/>
            <person name="LaButti K."/>
            <person name="Lindquist E.A."/>
            <person name="Lipzen A."/>
            <person name="Lundell T."/>
            <person name="Morin E."/>
            <person name="Murat C."/>
            <person name="Sun H."/>
            <person name="Tunlid A."/>
            <person name="Henrissat B."/>
            <person name="Grigoriev I.V."/>
            <person name="Hibbett D.S."/>
            <person name="Martin F."/>
            <person name="Nordberg H.P."/>
            <person name="Cantor M.N."/>
            <person name="Hua S.X."/>
        </authorList>
    </citation>
    <scope>NUCLEOTIDE SEQUENCE [LARGE SCALE GENOMIC DNA]</scope>
    <source>
        <strain evidence="2 3">LaAM-08-1</strain>
    </source>
</reference>
<feature type="region of interest" description="Disordered" evidence="1">
    <location>
        <begin position="104"/>
        <end position="156"/>
    </location>
</feature>
<dbReference type="HOGENOM" id="CLU_1133742_0_0_1"/>
<keyword evidence="3" id="KW-1185">Reference proteome</keyword>
<feature type="region of interest" description="Disordered" evidence="1">
    <location>
        <begin position="1"/>
        <end position="78"/>
    </location>
</feature>
<evidence type="ECO:0000313" key="3">
    <source>
        <dbReference type="Proteomes" id="UP000054477"/>
    </source>
</evidence>
<evidence type="ECO:0000256" key="1">
    <source>
        <dbReference type="SAM" id="MobiDB-lite"/>
    </source>
</evidence>
<accession>A0A0C9WLY0</accession>
<proteinExistence type="predicted"/>
<name>A0A0C9WLY0_9AGAR</name>
<feature type="compositionally biased region" description="Pro residues" evidence="1">
    <location>
        <begin position="50"/>
        <end position="61"/>
    </location>
</feature>
<dbReference type="OrthoDB" id="3049946at2759"/>
<protein>
    <submittedName>
        <fullName evidence="2">Uncharacterized protein</fullName>
    </submittedName>
</protein>